<dbReference type="Pfam" id="PF19765">
    <property type="entry name" value="DUF6252"/>
    <property type="match status" value="1"/>
</dbReference>
<dbReference type="AlphaFoldDB" id="A0A8J2V877"/>
<organism evidence="2 3">
    <name type="scientific">Planktosalinus lacus</name>
    <dbReference type="NCBI Taxonomy" id="1526573"/>
    <lineage>
        <taxon>Bacteria</taxon>
        <taxon>Pseudomonadati</taxon>
        <taxon>Bacteroidota</taxon>
        <taxon>Flavobacteriia</taxon>
        <taxon>Flavobacteriales</taxon>
        <taxon>Flavobacteriaceae</taxon>
        <taxon>Planktosalinus</taxon>
    </lineage>
</organism>
<dbReference type="InterPro" id="IPR046219">
    <property type="entry name" value="DUF6252"/>
</dbReference>
<reference evidence="2" key="2">
    <citation type="submission" date="2020-09" db="EMBL/GenBank/DDBJ databases">
        <authorList>
            <person name="Sun Q."/>
            <person name="Zhou Y."/>
        </authorList>
    </citation>
    <scope>NUCLEOTIDE SEQUENCE</scope>
    <source>
        <strain evidence="2">CGMCC 1.12924</strain>
    </source>
</reference>
<comment type="caution">
    <text evidence="2">The sequence shown here is derived from an EMBL/GenBank/DDBJ whole genome shotgun (WGS) entry which is preliminary data.</text>
</comment>
<proteinExistence type="predicted"/>
<evidence type="ECO:0000313" key="2">
    <source>
        <dbReference type="EMBL" id="GGD86560.1"/>
    </source>
</evidence>
<feature type="signal peptide" evidence="1">
    <location>
        <begin position="1"/>
        <end position="26"/>
    </location>
</feature>
<name>A0A8J2V877_9FLAO</name>
<reference evidence="2" key="1">
    <citation type="journal article" date="2014" name="Int. J. Syst. Evol. Microbiol.">
        <title>Complete genome sequence of Corynebacterium casei LMG S-19264T (=DSM 44701T), isolated from a smear-ripened cheese.</title>
        <authorList>
            <consortium name="US DOE Joint Genome Institute (JGI-PGF)"/>
            <person name="Walter F."/>
            <person name="Albersmeier A."/>
            <person name="Kalinowski J."/>
            <person name="Ruckert C."/>
        </authorList>
    </citation>
    <scope>NUCLEOTIDE SEQUENCE</scope>
    <source>
        <strain evidence="2">CGMCC 1.12924</strain>
    </source>
</reference>
<keyword evidence="1" id="KW-0732">Signal</keyword>
<evidence type="ECO:0008006" key="4">
    <source>
        <dbReference type="Google" id="ProtNLM"/>
    </source>
</evidence>
<dbReference type="RefSeq" id="WP_188439793.1">
    <property type="nucleotide sequence ID" value="NZ_BMGK01000003.1"/>
</dbReference>
<dbReference type="PROSITE" id="PS51257">
    <property type="entry name" value="PROKAR_LIPOPROTEIN"/>
    <property type="match status" value="1"/>
</dbReference>
<evidence type="ECO:0000313" key="3">
    <source>
        <dbReference type="Proteomes" id="UP000652231"/>
    </source>
</evidence>
<accession>A0A8J2V877</accession>
<keyword evidence="3" id="KW-1185">Reference proteome</keyword>
<gene>
    <name evidence="2" type="ORF">GCM10011312_08270</name>
</gene>
<protein>
    <recommendedName>
        <fullName evidence="4">Lipoprotein</fullName>
    </recommendedName>
</protein>
<sequence>MKKMKNTMYTLLIAIAVIFTATSCSKDDDGGSGGNAAAGTIKAKVAGSNFSSNPQLSAATQINAGGSTTITVQGNDNSGKGIVLVMNGVDGTGSYNIGGGANISISASYIEVDASNPTAAQTWQAPFDSSVAGEINISEFTASKVVGTFEFTGKNVNGDNSTKEITEGSFNMDF</sequence>
<dbReference type="EMBL" id="BMGK01000003">
    <property type="protein sequence ID" value="GGD86560.1"/>
    <property type="molecule type" value="Genomic_DNA"/>
</dbReference>
<dbReference type="Proteomes" id="UP000652231">
    <property type="component" value="Unassembled WGS sequence"/>
</dbReference>
<feature type="chain" id="PRO_5035321724" description="Lipoprotein" evidence="1">
    <location>
        <begin position="27"/>
        <end position="174"/>
    </location>
</feature>
<evidence type="ECO:0000256" key="1">
    <source>
        <dbReference type="SAM" id="SignalP"/>
    </source>
</evidence>